<comment type="caution">
    <text evidence="3">The sequence shown here is derived from an EMBL/GenBank/DDBJ whole genome shotgun (WGS) entry which is preliminary data.</text>
</comment>
<name>A0A821AS14_9BILA</name>
<dbReference type="EMBL" id="CAJNYT010004090">
    <property type="protein sequence ID" value="CAF3631071.1"/>
    <property type="molecule type" value="Genomic_DNA"/>
</dbReference>
<proteinExistence type="predicted"/>
<evidence type="ECO:0000313" key="2">
    <source>
        <dbReference type="EMBL" id="CAF3631071.1"/>
    </source>
</evidence>
<keyword evidence="1" id="KW-0472">Membrane</keyword>
<reference evidence="3" key="1">
    <citation type="submission" date="2021-02" db="EMBL/GenBank/DDBJ databases">
        <authorList>
            <person name="Nowell W R."/>
        </authorList>
    </citation>
    <scope>NUCLEOTIDE SEQUENCE</scope>
</reference>
<keyword evidence="1" id="KW-1133">Transmembrane helix</keyword>
<dbReference type="Proteomes" id="UP000663872">
    <property type="component" value="Unassembled WGS sequence"/>
</dbReference>
<feature type="transmembrane region" description="Helical" evidence="1">
    <location>
        <begin position="131"/>
        <end position="150"/>
    </location>
</feature>
<evidence type="ECO:0000256" key="1">
    <source>
        <dbReference type="SAM" id="Phobius"/>
    </source>
</evidence>
<gene>
    <name evidence="2" type="ORF">GRG538_LOCUS24164</name>
    <name evidence="3" type="ORF">QYT958_LOCUS10520</name>
</gene>
<dbReference type="EMBL" id="CAJOBR010001175">
    <property type="protein sequence ID" value="CAF4585016.1"/>
    <property type="molecule type" value="Genomic_DNA"/>
</dbReference>
<accession>A0A821AS14</accession>
<evidence type="ECO:0000313" key="3">
    <source>
        <dbReference type="EMBL" id="CAF4585016.1"/>
    </source>
</evidence>
<protein>
    <submittedName>
        <fullName evidence="3">Uncharacterized protein</fullName>
    </submittedName>
</protein>
<feature type="transmembrane region" description="Helical" evidence="1">
    <location>
        <begin position="54"/>
        <end position="71"/>
    </location>
</feature>
<evidence type="ECO:0000313" key="4">
    <source>
        <dbReference type="Proteomes" id="UP000663848"/>
    </source>
</evidence>
<dbReference type="Proteomes" id="UP000663848">
    <property type="component" value="Unassembled WGS sequence"/>
</dbReference>
<feature type="transmembrane region" description="Helical" evidence="1">
    <location>
        <begin position="30"/>
        <end position="47"/>
    </location>
</feature>
<sequence length="151" mass="16673">MIITLTRPSNFFTLRAQWPKYPLNQDYGKFAAQALVLMFYGELVPLAGHVTSSVLLGGYPCPVAVVLYYLFPSIVSAAYGYPKCLQNLPTTIDFVGEAAAVQQVSPKLLNITLPFGSGPASSYNDSLRMNAFQNLHIFQIFLCLILSIIFQ</sequence>
<organism evidence="3 4">
    <name type="scientific">Rotaria socialis</name>
    <dbReference type="NCBI Taxonomy" id="392032"/>
    <lineage>
        <taxon>Eukaryota</taxon>
        <taxon>Metazoa</taxon>
        <taxon>Spiralia</taxon>
        <taxon>Gnathifera</taxon>
        <taxon>Rotifera</taxon>
        <taxon>Eurotatoria</taxon>
        <taxon>Bdelloidea</taxon>
        <taxon>Philodinida</taxon>
        <taxon>Philodinidae</taxon>
        <taxon>Rotaria</taxon>
    </lineage>
</organism>
<keyword evidence="1" id="KW-0812">Transmembrane</keyword>
<dbReference type="AlphaFoldDB" id="A0A821AS14"/>